<dbReference type="InterPro" id="IPR044492">
    <property type="entry name" value="P_typ_ATPase_HD_dom"/>
</dbReference>
<dbReference type="Gene3D" id="3.40.50.1000">
    <property type="entry name" value="HAD superfamily/HAD-like"/>
    <property type="match status" value="2"/>
</dbReference>
<feature type="domain" description="Cation-transporting P-type ATPase C-terminal" evidence="10">
    <location>
        <begin position="1342"/>
        <end position="1496"/>
    </location>
</feature>
<keyword evidence="5" id="KW-1278">Translocase</keyword>
<evidence type="ECO:0000256" key="6">
    <source>
        <dbReference type="ARBA" id="ARBA00022989"/>
    </source>
</evidence>
<evidence type="ECO:0000256" key="5">
    <source>
        <dbReference type="ARBA" id="ARBA00022967"/>
    </source>
</evidence>
<dbReference type="Gene3D" id="3.40.1110.10">
    <property type="entry name" value="Calcium-transporting ATPase, cytoplasmic domain N"/>
    <property type="match status" value="1"/>
</dbReference>
<name>A0A4D4J1M6_9PSEU</name>
<keyword evidence="6" id="KW-1133">Transmembrane helix</keyword>
<evidence type="ECO:0000256" key="1">
    <source>
        <dbReference type="ARBA" id="ARBA00004651"/>
    </source>
</evidence>
<dbReference type="Proteomes" id="UP000298860">
    <property type="component" value="Unassembled WGS sequence"/>
</dbReference>
<dbReference type="RefSeq" id="WP_225978061.1">
    <property type="nucleotide sequence ID" value="NZ_BJFL01000002.1"/>
</dbReference>
<dbReference type="PRINTS" id="PR00120">
    <property type="entry name" value="HATPASE"/>
</dbReference>
<proteinExistence type="predicted"/>
<keyword evidence="4" id="KW-0067">ATP-binding</keyword>
<comment type="catalytic activity">
    <reaction evidence="8">
        <text>ATP + H2O = ADP + phosphate + H(+)</text>
        <dbReference type="Rhea" id="RHEA:13065"/>
        <dbReference type="ChEBI" id="CHEBI:15377"/>
        <dbReference type="ChEBI" id="CHEBI:15378"/>
        <dbReference type="ChEBI" id="CHEBI:30616"/>
        <dbReference type="ChEBI" id="CHEBI:43474"/>
        <dbReference type="ChEBI" id="CHEBI:456216"/>
    </reaction>
</comment>
<dbReference type="InterPro" id="IPR036412">
    <property type="entry name" value="HAD-like_sf"/>
</dbReference>
<feature type="domain" description="P-type ATPase A" evidence="9">
    <location>
        <begin position="801"/>
        <end position="896"/>
    </location>
</feature>
<dbReference type="NCBIfam" id="TIGR01494">
    <property type="entry name" value="ATPase_P-type"/>
    <property type="match status" value="2"/>
</dbReference>
<dbReference type="InterPro" id="IPR023299">
    <property type="entry name" value="ATPase_P-typ_cyto_dom_N"/>
</dbReference>
<protein>
    <submittedName>
        <fullName evidence="11">Uncharacterized protein</fullName>
    </submittedName>
</protein>
<evidence type="ECO:0000259" key="10">
    <source>
        <dbReference type="Pfam" id="PF00689"/>
    </source>
</evidence>
<gene>
    <name evidence="11" type="ORF">GTS_06930</name>
</gene>
<dbReference type="InterPro" id="IPR006068">
    <property type="entry name" value="ATPase_P-typ_cation-transptr_C"/>
</dbReference>
<dbReference type="Pfam" id="PF00689">
    <property type="entry name" value="Cation_ATPase_C"/>
    <property type="match status" value="1"/>
</dbReference>
<dbReference type="GO" id="GO:0005886">
    <property type="term" value="C:plasma membrane"/>
    <property type="evidence" value="ECO:0007669"/>
    <property type="project" value="UniProtKB-SubCell"/>
</dbReference>
<organism evidence="11 12">
    <name type="scientific">Gandjariella thermophila</name>
    <dbReference type="NCBI Taxonomy" id="1931992"/>
    <lineage>
        <taxon>Bacteria</taxon>
        <taxon>Bacillati</taxon>
        <taxon>Actinomycetota</taxon>
        <taxon>Actinomycetes</taxon>
        <taxon>Pseudonocardiales</taxon>
        <taxon>Pseudonocardiaceae</taxon>
        <taxon>Gandjariella</taxon>
    </lineage>
</organism>
<dbReference type="Gene3D" id="1.20.1110.10">
    <property type="entry name" value="Calcium-transporting ATPase, transmembrane domain"/>
    <property type="match status" value="2"/>
</dbReference>
<keyword evidence="3" id="KW-0547">Nucleotide-binding</keyword>
<dbReference type="SFLD" id="SFLDF00027">
    <property type="entry name" value="p-type_atpase"/>
    <property type="match status" value="1"/>
</dbReference>
<dbReference type="GO" id="GO:0005524">
    <property type="term" value="F:ATP binding"/>
    <property type="evidence" value="ECO:0007669"/>
    <property type="project" value="UniProtKB-KW"/>
</dbReference>
<dbReference type="SUPFAM" id="SSF81665">
    <property type="entry name" value="Calcium ATPase, transmembrane domain M"/>
    <property type="match status" value="1"/>
</dbReference>
<dbReference type="InterPro" id="IPR023214">
    <property type="entry name" value="HAD_sf"/>
</dbReference>
<comment type="subcellular location">
    <subcellularLocation>
        <location evidence="1">Cell membrane</location>
        <topology evidence="1">Multi-pass membrane protein</topology>
    </subcellularLocation>
</comment>
<evidence type="ECO:0000256" key="8">
    <source>
        <dbReference type="ARBA" id="ARBA00049360"/>
    </source>
</evidence>
<dbReference type="PROSITE" id="PS00154">
    <property type="entry name" value="ATPASE_E1_E2"/>
    <property type="match status" value="1"/>
</dbReference>
<evidence type="ECO:0000259" key="9">
    <source>
        <dbReference type="Pfam" id="PF00122"/>
    </source>
</evidence>
<dbReference type="SFLD" id="SFLDG00002">
    <property type="entry name" value="C1.7:_P-type_atpase_like"/>
    <property type="match status" value="1"/>
</dbReference>
<dbReference type="SUPFAM" id="SSF56784">
    <property type="entry name" value="HAD-like"/>
    <property type="match status" value="1"/>
</dbReference>
<dbReference type="EMBL" id="BJFL01000002">
    <property type="protein sequence ID" value="GDY29060.1"/>
    <property type="molecule type" value="Genomic_DNA"/>
</dbReference>
<dbReference type="Pfam" id="PF00702">
    <property type="entry name" value="Hydrolase"/>
    <property type="match status" value="1"/>
</dbReference>
<evidence type="ECO:0000256" key="7">
    <source>
        <dbReference type="ARBA" id="ARBA00023136"/>
    </source>
</evidence>
<accession>A0A4D4J1M6</accession>
<dbReference type="InterPro" id="IPR059000">
    <property type="entry name" value="ATPase_P-type_domA"/>
</dbReference>
<evidence type="ECO:0000256" key="2">
    <source>
        <dbReference type="ARBA" id="ARBA00022692"/>
    </source>
</evidence>
<dbReference type="InterPro" id="IPR018303">
    <property type="entry name" value="ATPase_P-typ_P_site"/>
</dbReference>
<comment type="caution">
    <text evidence="11">The sequence shown here is derived from an EMBL/GenBank/DDBJ whole genome shotgun (WGS) entry which is preliminary data.</text>
</comment>
<keyword evidence="2" id="KW-0812">Transmembrane</keyword>
<reference evidence="12" key="1">
    <citation type="submission" date="2019-04" db="EMBL/GenBank/DDBJ databases">
        <title>Draft genome sequence of Pseudonocardiaceae bacterium SL3-2-4.</title>
        <authorList>
            <person name="Ningsih F."/>
            <person name="Yokota A."/>
            <person name="Sakai Y."/>
            <person name="Nanatani K."/>
            <person name="Yabe S."/>
            <person name="Oetari A."/>
            <person name="Sjamsuridzal W."/>
        </authorList>
    </citation>
    <scope>NUCLEOTIDE SEQUENCE [LARGE SCALE GENOMIC DNA]</scope>
    <source>
        <strain evidence="12">SL3-2-4</strain>
    </source>
</reference>
<dbReference type="InterPro" id="IPR008250">
    <property type="entry name" value="ATPase_P-typ_transduc_dom_A_sf"/>
</dbReference>
<keyword evidence="12" id="KW-1185">Reference proteome</keyword>
<dbReference type="Pfam" id="PF00122">
    <property type="entry name" value="E1-E2_ATPase"/>
    <property type="match status" value="1"/>
</dbReference>
<dbReference type="Gene3D" id="2.70.150.10">
    <property type="entry name" value="Calcium-transporting ATPase, cytoplasmic transduction domain A"/>
    <property type="match status" value="1"/>
</dbReference>
<dbReference type="SUPFAM" id="SSF81653">
    <property type="entry name" value="Calcium ATPase, transduction domain A"/>
    <property type="match status" value="1"/>
</dbReference>
<dbReference type="InterPro" id="IPR023298">
    <property type="entry name" value="ATPase_P-typ_TM_dom_sf"/>
</dbReference>
<dbReference type="PANTHER" id="PTHR42861">
    <property type="entry name" value="CALCIUM-TRANSPORTING ATPASE"/>
    <property type="match status" value="1"/>
</dbReference>
<evidence type="ECO:0000256" key="4">
    <source>
        <dbReference type="ARBA" id="ARBA00022840"/>
    </source>
</evidence>
<dbReference type="SFLD" id="SFLDS00003">
    <property type="entry name" value="Haloacid_Dehalogenase"/>
    <property type="match status" value="1"/>
</dbReference>
<dbReference type="PRINTS" id="PR00119">
    <property type="entry name" value="CATATPASE"/>
</dbReference>
<evidence type="ECO:0000256" key="3">
    <source>
        <dbReference type="ARBA" id="ARBA00022741"/>
    </source>
</evidence>
<dbReference type="InterPro" id="IPR001757">
    <property type="entry name" value="P_typ_ATPase"/>
</dbReference>
<dbReference type="GO" id="GO:0016887">
    <property type="term" value="F:ATP hydrolysis activity"/>
    <property type="evidence" value="ECO:0007669"/>
    <property type="project" value="InterPro"/>
</dbReference>
<sequence>MILRSLAQLSIAGAGFLIGASEGAADHVGNAARGARELATEVAGDAVRTARSAIAGGVRSAARVTEVLGGALRPGSDVWRSGRKVHAPLSKPGKDGWVVAEHEALKIAEELAEHPDVVLAYWDGGLERLVVQAVEDAAGDRVVAALSAAAERYGLRLEAPDTDRPDHPGDLGDVRVAATALALDALGTTAATVARMVPVPLLPRWALAANMLLREHPVARGALRHAVGRRGSDVILATANAFVQGFGQQPTTLLLDTVLRVDQLAEAVTRVAAFHATHDELCAPERGVVPVRPRQPRPPRAPATDTYRTQAATGGLLTAVVTLLFRRNLTESAEAVLASSPRAARYGTAAFHAELGRCLAEGRVLVRDAERLRLLEMADTVVLHPSALRSERRSVLDVEPHADGWSRERLWQAAMATLAPEDFSVRQRPEDARMRFTRLPGPGRVRWATARMGGTTIGRVLVGWELDPLADAVLDAARRAQLRVVLVGDRNGPELAALVDEVADSAERLRDTVHRLQGDGRVVLTIGRPGPAGGDLVDGLLASDLGLAVVDRGCPVAWDADLLAASGLRGAWRVLSAVPEARHAATYAKGLAEAGAAMAGLFLLVRPTRGRLLRLPWLRDLVSPHNLATISSFGVGALAARRVAAAAPPRPRQRVAWHALSAEEAVRRLAPQPEPPPTPRDRLSRRVREARQAVIELPVFAPARTSLQLGRAVRAELADPLTPVLALGAAASAVLGSVMDAILVSGAMMVNAFVGGAQRLRAEQALAGLVAGQQQKARRVAVAPEEEHRMAAAVRAPTGIVGAAGLALGDVIDLRVGDVVPADARLISVSELEVDESSLTGESLPVLKQIEPAPGAAVTDRRCMVFEGTTVVAGHGRAVVVGTGEQTEAGRAAALVARTPPPAGIQARLQELTRQALPLTLAGGAVVTLLSVLRGRPIREALQGGIAVAVAAVPEGLPLVATAAQMAAARRLARRGILVRAVRALEALGRVDTVCFDKTGTLTENELRVVGVVDAGGERRGADDPDAAGLLRAAARACPRITGDAATHAHATDDAILRAAAPDPGWTQLNGQPFEASRGYAAATGTDPDQGRILVVKGAPEVVLAACRGATSRVRRTADAMAGEGLRLIAVAQRPLAEGETTDLDHSTPAGLELLGFVALADTPRDTAAPLVNGLQRTGVRPVMLTGDHPHTALAIARSLGWPADTVVVTGDELAEVDAAGRAELLRHAAVVARVAPEQKLQVVEALRDAGRIVAMVGDGANDAAAIRAADVGVGIAARGSVAARNAADIVLTRDDLSVLVEALDEGRALWRSVSDAVGILIGGNAGEVGFTLLGTLIAGSSPLSARQLLLVNLLTDMFPAMAVAVTPGDGEVSDEAVDADGHRRPSAEAVRATALGAPLLRKVRDRGIVTGLGVATAWQIGRFTPGTERRTSTMALCGLVGAQLVQTVMGRERSPLVVFTTLGSAAALAAIVQTPGVSHFFGCTPLGPVAWSGVGASLAVAAAGPHVLPHAEHLVQRAVRTLRTG</sequence>
<evidence type="ECO:0000313" key="12">
    <source>
        <dbReference type="Proteomes" id="UP000298860"/>
    </source>
</evidence>
<keyword evidence="7" id="KW-0472">Membrane</keyword>
<evidence type="ECO:0000313" key="11">
    <source>
        <dbReference type="EMBL" id="GDY29060.1"/>
    </source>
</evidence>